<dbReference type="SMART" id="SM00382">
    <property type="entry name" value="AAA"/>
    <property type="match status" value="1"/>
</dbReference>
<evidence type="ECO:0000259" key="5">
    <source>
        <dbReference type="PROSITE" id="PS50893"/>
    </source>
</evidence>
<protein>
    <submittedName>
        <fullName evidence="6">ABC transporter ATP binding protein</fullName>
        <ecNumber evidence="6">3.6.3.-</ecNumber>
    </submittedName>
</protein>
<evidence type="ECO:0000256" key="2">
    <source>
        <dbReference type="ARBA" id="ARBA00022448"/>
    </source>
</evidence>
<dbReference type="InterPro" id="IPR003593">
    <property type="entry name" value="AAA+_ATPase"/>
</dbReference>
<dbReference type="KEGG" id="ahk:NCTC10172_01334"/>
<organism evidence="6 7">
    <name type="scientific">Acholeplasma hippikon</name>
    <dbReference type="NCBI Taxonomy" id="264636"/>
    <lineage>
        <taxon>Bacteria</taxon>
        <taxon>Bacillati</taxon>
        <taxon>Mycoplasmatota</taxon>
        <taxon>Mollicutes</taxon>
        <taxon>Acholeplasmatales</taxon>
        <taxon>Acholeplasmataceae</taxon>
        <taxon>Acholeplasma</taxon>
    </lineage>
</organism>
<sequence length="227" mass="26247">MDKVLVKYTDVSIKYGKYEAVKNASFEVLKGDFLNIIGPNGAGKTTLIKSLIHEINLSSGKIEMFTEHMGYVPQKLMLKRNFPITVLEFIYTGYPNPKFRIPKHAIEEIKVYLNKMDLEENILNQKINSLSGGELQRIYLIRSLISNPEILILDEPASALDPSFREKFYHILHDIKKEKDMTILHITHDLTDVVLDHSKVMYVDQTIQFIGKYEDYKAFEHEGHHHG</sequence>
<evidence type="ECO:0000313" key="7">
    <source>
        <dbReference type="Proteomes" id="UP000290909"/>
    </source>
</evidence>
<evidence type="ECO:0000256" key="3">
    <source>
        <dbReference type="ARBA" id="ARBA00022741"/>
    </source>
</evidence>
<gene>
    <name evidence="6" type="primary">znuC</name>
    <name evidence="6" type="ORF">NCTC10172_01334</name>
</gene>
<dbReference type="PROSITE" id="PS50893">
    <property type="entry name" value="ABC_TRANSPORTER_2"/>
    <property type="match status" value="1"/>
</dbReference>
<keyword evidence="3" id="KW-0547">Nucleotide-binding</keyword>
<proteinExistence type="inferred from homology"/>
<dbReference type="EC" id="3.6.3.-" evidence="6"/>
<keyword evidence="4" id="KW-0067">ATP-binding</keyword>
<dbReference type="PANTHER" id="PTHR42734">
    <property type="entry name" value="METAL TRANSPORT SYSTEM ATP-BINDING PROTEIN TM_0124-RELATED"/>
    <property type="match status" value="1"/>
</dbReference>
<keyword evidence="2" id="KW-0813">Transport</keyword>
<keyword evidence="6" id="KW-0378">Hydrolase</keyword>
<dbReference type="InterPro" id="IPR027417">
    <property type="entry name" value="P-loop_NTPase"/>
</dbReference>
<dbReference type="AlphaFoldDB" id="A0A449BLE8"/>
<dbReference type="SUPFAM" id="SSF52540">
    <property type="entry name" value="P-loop containing nucleoside triphosphate hydrolases"/>
    <property type="match status" value="1"/>
</dbReference>
<name>A0A449BLE8_9MOLU</name>
<dbReference type="GO" id="GO:0016887">
    <property type="term" value="F:ATP hydrolysis activity"/>
    <property type="evidence" value="ECO:0007669"/>
    <property type="project" value="InterPro"/>
</dbReference>
<dbReference type="InterPro" id="IPR003439">
    <property type="entry name" value="ABC_transporter-like_ATP-bd"/>
</dbReference>
<dbReference type="InterPro" id="IPR050153">
    <property type="entry name" value="Metal_Ion_Import_ABC"/>
</dbReference>
<evidence type="ECO:0000313" key="6">
    <source>
        <dbReference type="EMBL" id="VEU83259.1"/>
    </source>
</evidence>
<dbReference type="Proteomes" id="UP000290909">
    <property type="component" value="Chromosome"/>
</dbReference>
<keyword evidence="7" id="KW-1185">Reference proteome</keyword>
<dbReference type="Pfam" id="PF00005">
    <property type="entry name" value="ABC_tran"/>
    <property type="match status" value="1"/>
</dbReference>
<reference evidence="6 7" key="1">
    <citation type="submission" date="2019-01" db="EMBL/GenBank/DDBJ databases">
        <authorList>
            <consortium name="Pathogen Informatics"/>
        </authorList>
    </citation>
    <scope>NUCLEOTIDE SEQUENCE [LARGE SCALE GENOMIC DNA]</scope>
    <source>
        <strain evidence="6 7">NCTC10172</strain>
    </source>
</reference>
<accession>A0A449BLE8</accession>
<dbReference type="Gene3D" id="3.40.50.300">
    <property type="entry name" value="P-loop containing nucleotide triphosphate hydrolases"/>
    <property type="match status" value="1"/>
</dbReference>
<comment type="similarity">
    <text evidence="1">Belongs to the ABC transporter superfamily.</text>
</comment>
<dbReference type="RefSeq" id="WP_035368737.1">
    <property type="nucleotide sequence ID" value="NZ_LR215050.1"/>
</dbReference>
<dbReference type="EMBL" id="LR215050">
    <property type="protein sequence ID" value="VEU83259.1"/>
    <property type="molecule type" value="Genomic_DNA"/>
</dbReference>
<dbReference type="STRING" id="1408416.GCA_000702765_00497"/>
<feature type="domain" description="ABC transporter" evidence="5">
    <location>
        <begin position="6"/>
        <end position="222"/>
    </location>
</feature>
<dbReference type="PANTHER" id="PTHR42734:SF17">
    <property type="entry name" value="METAL TRANSPORT SYSTEM ATP-BINDING PROTEIN TM_0124-RELATED"/>
    <property type="match status" value="1"/>
</dbReference>
<evidence type="ECO:0000256" key="4">
    <source>
        <dbReference type="ARBA" id="ARBA00022840"/>
    </source>
</evidence>
<dbReference type="GO" id="GO:0005524">
    <property type="term" value="F:ATP binding"/>
    <property type="evidence" value="ECO:0007669"/>
    <property type="project" value="UniProtKB-KW"/>
</dbReference>
<evidence type="ECO:0000256" key="1">
    <source>
        <dbReference type="ARBA" id="ARBA00005417"/>
    </source>
</evidence>